<comment type="caution">
    <text evidence="2">The sequence shown here is derived from an EMBL/GenBank/DDBJ whole genome shotgun (WGS) entry which is preliminary data.</text>
</comment>
<sequence>MSVHQTSSIAWERTHIEGILSKNLIEYPEGTVKLVLLESGSAYPEHQHPDRTEYVYVLEGSVVLSVGESEYTCQIGDCIIIPVNERHALHNQTDKRTVLLIGAIFHQKDESEITKQRVRQENLKNIIREIIQEELQSFYQKIEDLITFDNTKK</sequence>
<reference evidence="2" key="1">
    <citation type="journal article" date="2023" name="Int. J. Syst. Evol. Microbiol.">
        <title>Collibacillus ludicampi gen. nov., sp. nov., a new soil bacterium of the family Alicyclobacillaceae.</title>
        <authorList>
            <person name="Jojima T."/>
            <person name="Ioku Y."/>
            <person name="Fukuta Y."/>
            <person name="Shirasaka N."/>
            <person name="Matsumura Y."/>
            <person name="Mori M."/>
        </authorList>
    </citation>
    <scope>NUCLEOTIDE SEQUENCE</scope>
    <source>
        <strain evidence="2">TP075</strain>
    </source>
</reference>
<dbReference type="RefSeq" id="WP_282199540.1">
    <property type="nucleotide sequence ID" value="NZ_BOQE01000001.1"/>
</dbReference>
<evidence type="ECO:0000313" key="3">
    <source>
        <dbReference type="Proteomes" id="UP001057291"/>
    </source>
</evidence>
<organism evidence="2 3">
    <name type="scientific">Collibacillus ludicampi</name>
    <dbReference type="NCBI Taxonomy" id="2771369"/>
    <lineage>
        <taxon>Bacteria</taxon>
        <taxon>Bacillati</taxon>
        <taxon>Bacillota</taxon>
        <taxon>Bacilli</taxon>
        <taxon>Bacillales</taxon>
        <taxon>Alicyclobacillaceae</taxon>
        <taxon>Collibacillus</taxon>
    </lineage>
</organism>
<dbReference type="PANTHER" id="PTHR37694">
    <property type="entry name" value="SLR8022 PROTEIN"/>
    <property type="match status" value="1"/>
</dbReference>
<dbReference type="Proteomes" id="UP001057291">
    <property type="component" value="Unassembled WGS sequence"/>
</dbReference>
<evidence type="ECO:0000313" key="2">
    <source>
        <dbReference type="EMBL" id="GIM46437.1"/>
    </source>
</evidence>
<proteinExistence type="predicted"/>
<dbReference type="SUPFAM" id="SSF51182">
    <property type="entry name" value="RmlC-like cupins"/>
    <property type="match status" value="1"/>
</dbReference>
<feature type="domain" description="Cupin type-2" evidence="1">
    <location>
        <begin position="34"/>
        <end position="100"/>
    </location>
</feature>
<dbReference type="InterPro" id="IPR013096">
    <property type="entry name" value="Cupin_2"/>
</dbReference>
<keyword evidence="3" id="KW-1185">Reference proteome</keyword>
<dbReference type="AlphaFoldDB" id="A0AAV4LG41"/>
<accession>A0AAV4LG41</accession>
<dbReference type="PANTHER" id="PTHR37694:SF1">
    <property type="entry name" value="SLR8022 PROTEIN"/>
    <property type="match status" value="1"/>
</dbReference>
<dbReference type="Gene3D" id="2.60.120.10">
    <property type="entry name" value="Jelly Rolls"/>
    <property type="match status" value="1"/>
</dbReference>
<name>A0AAV4LG41_9BACL</name>
<protein>
    <recommendedName>
        <fullName evidence="1">Cupin type-2 domain-containing protein</fullName>
    </recommendedName>
</protein>
<evidence type="ECO:0000259" key="1">
    <source>
        <dbReference type="Pfam" id="PF07883"/>
    </source>
</evidence>
<dbReference type="EMBL" id="BOQE01000001">
    <property type="protein sequence ID" value="GIM46437.1"/>
    <property type="molecule type" value="Genomic_DNA"/>
</dbReference>
<dbReference type="InterPro" id="IPR011051">
    <property type="entry name" value="RmlC_Cupin_sf"/>
</dbReference>
<dbReference type="Pfam" id="PF07883">
    <property type="entry name" value="Cupin_2"/>
    <property type="match status" value="1"/>
</dbReference>
<dbReference type="InterPro" id="IPR014710">
    <property type="entry name" value="RmlC-like_jellyroll"/>
</dbReference>
<gene>
    <name evidence="2" type="ORF">DNHGIG_19860</name>
</gene>